<evidence type="ECO:0000313" key="2">
    <source>
        <dbReference type="EMBL" id="CBH17370.1"/>
    </source>
</evidence>
<accession>D0A6R9</accession>
<dbReference type="RefSeq" id="XP_011779634.1">
    <property type="nucleotide sequence ID" value="XM_011781332.1"/>
</dbReference>
<keyword evidence="1" id="KW-0472">Membrane</keyword>
<dbReference type="GeneID" id="23867483"/>
<dbReference type="AlphaFoldDB" id="D0A6R9"/>
<dbReference type="EMBL" id="FN554974">
    <property type="protein sequence ID" value="CBH17370.1"/>
    <property type="molecule type" value="Genomic_DNA"/>
</dbReference>
<protein>
    <submittedName>
        <fullName evidence="2">Uncharacterized protein</fullName>
    </submittedName>
</protein>
<dbReference type="Proteomes" id="UP000002316">
    <property type="component" value="Chromosome 11"/>
</dbReference>
<feature type="transmembrane region" description="Helical" evidence="1">
    <location>
        <begin position="26"/>
        <end position="53"/>
    </location>
</feature>
<name>D0A6R9_TRYB9</name>
<keyword evidence="1" id="KW-1133">Transmembrane helix</keyword>
<proteinExistence type="predicted"/>
<gene>
    <name evidence="2" type="ORF">TbgDal_XI4880</name>
</gene>
<evidence type="ECO:0000256" key="1">
    <source>
        <dbReference type="SAM" id="Phobius"/>
    </source>
</evidence>
<organism evidence="2 3">
    <name type="scientific">Trypanosoma brucei gambiense (strain MHOM/CI/86/DAL972)</name>
    <dbReference type="NCBI Taxonomy" id="679716"/>
    <lineage>
        <taxon>Eukaryota</taxon>
        <taxon>Discoba</taxon>
        <taxon>Euglenozoa</taxon>
        <taxon>Kinetoplastea</taxon>
        <taxon>Metakinetoplastina</taxon>
        <taxon>Trypanosomatida</taxon>
        <taxon>Trypanosomatidae</taxon>
        <taxon>Trypanosoma</taxon>
    </lineage>
</organism>
<keyword evidence="1" id="KW-0812">Transmembrane</keyword>
<dbReference type="KEGG" id="tbg:TbgDal_XI4880"/>
<evidence type="ECO:0000313" key="3">
    <source>
        <dbReference type="Proteomes" id="UP000002316"/>
    </source>
</evidence>
<reference evidence="3" key="1">
    <citation type="journal article" date="2010" name="PLoS Negl. Trop. Dis.">
        <title>The genome sequence of Trypanosoma brucei gambiense, causative agent of chronic human african trypanosomiasis.</title>
        <authorList>
            <person name="Jackson A.P."/>
            <person name="Sanders M."/>
            <person name="Berry A."/>
            <person name="McQuillan J."/>
            <person name="Aslett M.A."/>
            <person name="Quail M.A."/>
            <person name="Chukualim B."/>
            <person name="Capewell P."/>
            <person name="MacLeod A."/>
            <person name="Melville S.E."/>
            <person name="Gibson W."/>
            <person name="Barry J.D."/>
            <person name="Berriman M."/>
            <person name="Hertz-Fowler C."/>
        </authorList>
    </citation>
    <scope>NUCLEOTIDE SEQUENCE [LARGE SCALE GENOMIC DNA]</scope>
    <source>
        <strain evidence="3">MHOM/CI/86/DAL972</strain>
    </source>
</reference>
<sequence>MFSLILYLGHFTPISTSPRRFRREGYVCLVGCIDIAVVLFIVLFLSFSFPLVVQLRFAPSLSRVYMCVYEGFVKHRSSDKCICRGPRNQSAFSCGNIYTK</sequence>